<dbReference type="InterPro" id="IPR033558">
    <property type="entry name" value="IFT25"/>
</dbReference>
<reference evidence="2" key="1">
    <citation type="submission" date="2024-01" db="EMBL/GenBank/DDBJ databases">
        <authorList>
            <person name="Webb A."/>
        </authorList>
    </citation>
    <scope>NUCLEOTIDE SEQUENCE</scope>
    <source>
        <strain evidence="2">Pm1</strain>
    </source>
</reference>
<protein>
    <submittedName>
        <fullName evidence="2">Uncharacterized protein</fullName>
    </submittedName>
</protein>
<dbReference type="GO" id="GO:0005929">
    <property type="term" value="C:cilium"/>
    <property type="evidence" value="ECO:0007669"/>
    <property type="project" value="TreeGrafter"/>
</dbReference>
<dbReference type="GO" id="GO:0030992">
    <property type="term" value="C:intraciliary transport particle B"/>
    <property type="evidence" value="ECO:0007669"/>
    <property type="project" value="InterPro"/>
</dbReference>
<dbReference type="Proteomes" id="UP001162060">
    <property type="component" value="Unassembled WGS sequence"/>
</dbReference>
<dbReference type="PANTHER" id="PTHR33906">
    <property type="entry name" value="INTRAFLAGELLAR TRANSPORT PROTEIN 25 HOMOLOG"/>
    <property type="match status" value="1"/>
</dbReference>
<feature type="compositionally biased region" description="Polar residues" evidence="1">
    <location>
        <begin position="474"/>
        <end position="483"/>
    </location>
</feature>
<name>A0AAV1UI67_9STRA</name>
<evidence type="ECO:0000313" key="2">
    <source>
        <dbReference type="EMBL" id="CAK7934201.1"/>
    </source>
</evidence>
<dbReference type="GO" id="GO:0042073">
    <property type="term" value="P:intraciliary transport"/>
    <property type="evidence" value="ECO:0007669"/>
    <property type="project" value="InterPro"/>
</dbReference>
<dbReference type="AlphaFoldDB" id="A0AAV1UI67"/>
<feature type="region of interest" description="Disordered" evidence="1">
    <location>
        <begin position="198"/>
        <end position="237"/>
    </location>
</feature>
<evidence type="ECO:0000256" key="1">
    <source>
        <dbReference type="SAM" id="MobiDB-lite"/>
    </source>
</evidence>
<organism evidence="2 3">
    <name type="scientific">Peronospora matthiolae</name>
    <dbReference type="NCBI Taxonomy" id="2874970"/>
    <lineage>
        <taxon>Eukaryota</taxon>
        <taxon>Sar</taxon>
        <taxon>Stramenopiles</taxon>
        <taxon>Oomycota</taxon>
        <taxon>Peronosporomycetes</taxon>
        <taxon>Peronosporales</taxon>
        <taxon>Peronosporaceae</taxon>
        <taxon>Peronospora</taxon>
    </lineage>
</organism>
<dbReference type="PANTHER" id="PTHR33906:SF1">
    <property type="entry name" value="INTRAFLAGELLAR TRANSPORT PROTEIN 25 HOMOLOG"/>
    <property type="match status" value="1"/>
</dbReference>
<proteinExistence type="predicted"/>
<feature type="region of interest" description="Disordered" evidence="1">
    <location>
        <begin position="454"/>
        <end position="483"/>
    </location>
</feature>
<evidence type="ECO:0000313" key="3">
    <source>
        <dbReference type="Proteomes" id="UP001162060"/>
    </source>
</evidence>
<dbReference type="EMBL" id="CAKLBY020000197">
    <property type="protein sequence ID" value="CAK7934201.1"/>
    <property type="molecule type" value="Genomic_DNA"/>
</dbReference>
<gene>
    <name evidence="2" type="ORF">PM001_LOCUS19351</name>
</gene>
<accession>A0AAV1UI67</accession>
<comment type="caution">
    <text evidence="2">The sequence shown here is derived from an EMBL/GenBank/DDBJ whole genome shotgun (WGS) entry which is preliminary data.</text>
</comment>
<sequence length="565" mass="62561">MYNGTPRDHGEKKRQRLTNELWMEAIMNKGKTPEGFTSTSTLTPRAVPTTVASPAVEREGVLNVTPTWGVPTPQTSMAQQQYVKGYQERPTERLQNRFQGRKTESFSQQVRGMPTEIVSPHQKRMVNVSGAPGYAVRADAVAGYHGRPADTSSPFPHQNVKLLTMDYQSRTEDGATVDQRRPVDEAVADHYRLRDGAASECQGKPTNEPARHQERTSGIAYEPGKFGQDPTSYQSGLHQGRVTGGKLGKMAEDYKKDRKLPPRVEEMLREQVNLDESALHDAFAVAMEDLILEHEANFVAKGVCHLCVSKVYLPVVNFCPYADENHSLCREHLRSVYRVRMEALFVGRNGSAPNRRLLRCLACTRGCPCNLCRAEKEKDIRNYKRYLLDTLRRCGHSSESAVRDDRATAAIAPPAPERRSTFGVAQSLGKTDGHRYTQYVPAPLLKSCSSVQDDSFPTRGSLTEAADEARSPMEIQQSESNRCQVRGQYGRDGCVSNAEVSSMPASSTHASSLQISSMRTTGLPASGKPKSSVQVSGIHAPQLHSTQHFLFRQVMLAVCVPVMSP</sequence>